<accession>A0A075B487</accession>
<dbReference type="PANTHER" id="PTHR22572">
    <property type="entry name" value="SUGAR-1-PHOSPHATE GUANYL TRANSFERASE"/>
    <property type="match status" value="1"/>
</dbReference>
<evidence type="ECO:0000256" key="4">
    <source>
        <dbReference type="ARBA" id="ARBA00047343"/>
    </source>
</evidence>
<gene>
    <name evidence="7" type="ORF">O9G_003672</name>
</gene>
<name>A0A075B487_ROZAC</name>
<dbReference type="Pfam" id="PF00483">
    <property type="entry name" value="NTP_transferase"/>
    <property type="match status" value="1"/>
</dbReference>
<evidence type="ECO:0000256" key="1">
    <source>
        <dbReference type="ARBA" id="ARBA00004823"/>
    </source>
</evidence>
<comment type="catalytic activity">
    <reaction evidence="4">
        <text>alpha-D-mannose 1-phosphate + GTP + H(+) = GDP-alpha-D-mannose + diphosphate</text>
        <dbReference type="Rhea" id="RHEA:15229"/>
        <dbReference type="ChEBI" id="CHEBI:15378"/>
        <dbReference type="ChEBI" id="CHEBI:33019"/>
        <dbReference type="ChEBI" id="CHEBI:37565"/>
        <dbReference type="ChEBI" id="CHEBI:57527"/>
        <dbReference type="ChEBI" id="CHEBI:58409"/>
        <dbReference type="EC" id="2.7.7.13"/>
    </reaction>
</comment>
<dbReference type="Gene3D" id="3.90.550.10">
    <property type="entry name" value="Spore Coat Polysaccharide Biosynthesis Protein SpsA, Chain A"/>
    <property type="match status" value="1"/>
</dbReference>
<proteinExistence type="inferred from homology"/>
<dbReference type="Gene3D" id="2.160.10.10">
    <property type="entry name" value="Hexapeptide repeat proteins"/>
    <property type="match status" value="1"/>
</dbReference>
<dbReference type="InterPro" id="IPR050486">
    <property type="entry name" value="Mannose-1P_guanyltransferase"/>
</dbReference>
<dbReference type="EMBL" id="KE560662">
    <property type="protein sequence ID" value="EPZ36100.1"/>
    <property type="molecule type" value="Genomic_DNA"/>
</dbReference>
<dbReference type="InterPro" id="IPR029044">
    <property type="entry name" value="Nucleotide-diphossugar_trans"/>
</dbReference>
<dbReference type="Proteomes" id="UP000030755">
    <property type="component" value="Unassembled WGS sequence"/>
</dbReference>
<evidence type="ECO:0000256" key="2">
    <source>
        <dbReference type="ARBA" id="ARBA00007274"/>
    </source>
</evidence>
<sequence>MTSEQITKAVILVGGPSRGTRFRPLSFKTPKPLFPVAGRPMIYHHIKALSQLGIIKEVLIIGFYEPELFNSFIDSAQNEFGIGIRYLREYQSLGTAGGLYHFRDQILRGSTERFFVMNADVVCSFPLQEMLDSHIRNYEKPKCTILATTVEDSDSAHRFGCLVKNEKNQVMHYVEKPESFLSNLISCGVFLFENTIFQQMKNIKAMKEEKEEAFGLEIDVLRPMAGTGQLYVYEMEHFWNQIKTPGSSVSANRMYLQSYMITCPDLVTKHVESGAEIISPVYIHPSASIHGTAKIGPNVSIGANAVVGRGVRVAESIILENVTLKENSCILNSIVGMDTNVGEWARVEGTPEPAPNRPLTTNGIKVPSITILGGDISVEPEVIIRNCIVLPHKELRNSYHNEILL</sequence>
<dbReference type="OMA" id="MPVPNWW"/>
<evidence type="ECO:0000313" key="8">
    <source>
        <dbReference type="Proteomes" id="UP000030755"/>
    </source>
</evidence>
<feature type="domain" description="Nucleotidyl transferase" evidence="5">
    <location>
        <begin position="8"/>
        <end position="256"/>
    </location>
</feature>
<evidence type="ECO:0000259" key="5">
    <source>
        <dbReference type="Pfam" id="PF00483"/>
    </source>
</evidence>
<dbReference type="SUPFAM" id="SSF53448">
    <property type="entry name" value="Nucleotide-diphospho-sugar transferases"/>
    <property type="match status" value="1"/>
</dbReference>
<dbReference type="EC" id="2.7.7.13" evidence="3"/>
<reference evidence="7 8" key="1">
    <citation type="journal article" date="2013" name="Curr. Biol.">
        <title>Shared signatures of parasitism and phylogenomics unite Cryptomycota and microsporidia.</title>
        <authorList>
            <person name="James T.Y."/>
            <person name="Pelin A."/>
            <person name="Bonen L."/>
            <person name="Ahrendt S."/>
            <person name="Sain D."/>
            <person name="Corradi N."/>
            <person name="Stajich J.E."/>
        </authorList>
    </citation>
    <scope>NUCLEOTIDE SEQUENCE [LARGE SCALE GENOMIC DNA]</scope>
    <source>
        <strain evidence="7 8">CSF55</strain>
    </source>
</reference>
<organism evidence="7 8">
    <name type="scientific">Rozella allomycis (strain CSF55)</name>
    <dbReference type="NCBI Taxonomy" id="988480"/>
    <lineage>
        <taxon>Eukaryota</taxon>
        <taxon>Fungi</taxon>
        <taxon>Fungi incertae sedis</taxon>
        <taxon>Cryptomycota</taxon>
        <taxon>Cryptomycota incertae sedis</taxon>
        <taxon>Rozella</taxon>
    </lineage>
</organism>
<protein>
    <recommendedName>
        <fullName evidence="3">mannose-1-phosphate guanylyltransferase</fullName>
        <ecNumber evidence="3">2.7.7.13</ecNumber>
    </recommendedName>
</protein>
<dbReference type="HOGENOM" id="CLU_029499_3_0_1"/>
<dbReference type="InterPro" id="IPR005835">
    <property type="entry name" value="NTP_transferase_dom"/>
</dbReference>
<dbReference type="STRING" id="988480.A0A075B487"/>
<dbReference type="InterPro" id="IPR056729">
    <property type="entry name" value="GMPPB_C"/>
</dbReference>
<evidence type="ECO:0000313" key="7">
    <source>
        <dbReference type="EMBL" id="EPZ36100.1"/>
    </source>
</evidence>
<comment type="pathway">
    <text evidence="1">Nucleotide-sugar biosynthesis; GDP-alpha-D-mannose biosynthesis; GDP-alpha-D-mannose from alpha-D-mannose 1-phosphate (GTP route): step 1/1.</text>
</comment>
<dbReference type="GO" id="GO:0004475">
    <property type="term" value="F:mannose-1-phosphate guanylyltransferase (GTP) activity"/>
    <property type="evidence" value="ECO:0007669"/>
    <property type="project" value="UniProtKB-EC"/>
</dbReference>
<keyword evidence="7" id="KW-0808">Transferase</keyword>
<dbReference type="Pfam" id="PF25087">
    <property type="entry name" value="GMPPB_C"/>
    <property type="match status" value="1"/>
</dbReference>
<evidence type="ECO:0000259" key="6">
    <source>
        <dbReference type="Pfam" id="PF25087"/>
    </source>
</evidence>
<dbReference type="AlphaFoldDB" id="A0A075B487"/>
<dbReference type="OrthoDB" id="285674at2759"/>
<comment type="similarity">
    <text evidence="2">Belongs to the transferase hexapeptide repeat family.</text>
</comment>
<keyword evidence="8" id="KW-1185">Reference proteome</keyword>
<evidence type="ECO:0000256" key="3">
    <source>
        <dbReference type="ARBA" id="ARBA00012387"/>
    </source>
</evidence>
<feature type="domain" description="Mannose-1-phosphate guanyltransferase C-terminal" evidence="6">
    <location>
        <begin position="277"/>
        <end position="403"/>
    </location>
</feature>
<dbReference type="CDD" id="cd06428">
    <property type="entry name" value="M1P_guanylylT_A_like_N"/>
    <property type="match status" value="1"/>
</dbReference>